<protein>
    <submittedName>
        <fullName evidence="1">Uncharacterized protein</fullName>
    </submittedName>
</protein>
<dbReference type="AlphaFoldDB" id="M6BKT6"/>
<proteinExistence type="predicted"/>
<dbReference type="PATRIC" id="fig|1218567.3.peg.2972"/>
<accession>M6BKT6</accession>
<organism evidence="1 2">
    <name type="scientific">Leptospira borgpetersenii serovar Hardjo-bovis str. Sponselee</name>
    <dbReference type="NCBI Taxonomy" id="1303729"/>
    <lineage>
        <taxon>Bacteria</taxon>
        <taxon>Pseudomonadati</taxon>
        <taxon>Spirochaetota</taxon>
        <taxon>Spirochaetia</taxon>
        <taxon>Leptospirales</taxon>
        <taxon>Leptospiraceae</taxon>
        <taxon>Leptospira</taxon>
    </lineage>
</organism>
<dbReference type="EMBL" id="ANMU01000116">
    <property type="protein sequence ID" value="EMJ80159.1"/>
    <property type="molecule type" value="Genomic_DNA"/>
</dbReference>
<evidence type="ECO:0000313" key="1">
    <source>
        <dbReference type="EMBL" id="EMJ80159.1"/>
    </source>
</evidence>
<dbReference type="Proteomes" id="UP000011873">
    <property type="component" value="Unassembled WGS sequence"/>
</dbReference>
<sequence length="43" mass="5153">MLNRIKIPLVLQNRYRPAVLLRKFLNASSFRQNSRKEENLLLV</sequence>
<reference evidence="1 2" key="1">
    <citation type="submission" date="2013-01" db="EMBL/GenBank/DDBJ databases">
        <authorList>
            <person name="Harkins D.M."/>
            <person name="Durkin A.S."/>
            <person name="Brinkac L.M."/>
            <person name="Haft D.H."/>
            <person name="Selengut J.D."/>
            <person name="Sanka R."/>
            <person name="DePew J."/>
            <person name="Purushe J."/>
            <person name="Galloway R.L."/>
            <person name="Vinetz J.M."/>
            <person name="Sutton G.G."/>
            <person name="Nierman W.C."/>
            <person name="Fouts D.E."/>
        </authorList>
    </citation>
    <scope>NUCLEOTIDE SEQUENCE [LARGE SCALE GENOMIC DNA]</scope>
    <source>
        <strain evidence="1 2">Sponselee CDC</strain>
    </source>
</reference>
<evidence type="ECO:0000313" key="2">
    <source>
        <dbReference type="Proteomes" id="UP000011873"/>
    </source>
</evidence>
<name>M6BKT6_LEPBO</name>
<gene>
    <name evidence="1" type="ORF">LEP1GSC016_3017</name>
</gene>
<comment type="caution">
    <text evidence="1">The sequence shown here is derived from an EMBL/GenBank/DDBJ whole genome shotgun (WGS) entry which is preliminary data.</text>
</comment>